<sequence>MTAPRPSRLVSALLDISTREAEVERVEQVGPRFRLISLAVHRPAMVSWTPGDMVQLIVSGAALRGPWELRSYTPLAREPLTILWYVHGNGPGSGWGETASVGMGCRFVGPRHALTLSKPARPVVFFGDETSFSTALAMRETPAGYRDVRFVLEVDSVTESRAVLDRCGLGGAVTLVGREEGDWHLGEAERAVAGALGSSPAARGILTGKATSIQRIYKAVRAAGVPGRRVTNVPYWAPGRTGLKGH</sequence>
<comment type="caution">
    <text evidence="1">The sequence shown here is derived from an EMBL/GenBank/DDBJ whole genome shotgun (WGS) entry which is preliminary data.</text>
</comment>
<organism evidence="1 2">
    <name type="scientific">Paractinoplanes lichenicola</name>
    <dbReference type="NCBI Taxonomy" id="2802976"/>
    <lineage>
        <taxon>Bacteria</taxon>
        <taxon>Bacillati</taxon>
        <taxon>Actinomycetota</taxon>
        <taxon>Actinomycetes</taxon>
        <taxon>Micromonosporales</taxon>
        <taxon>Micromonosporaceae</taxon>
        <taxon>Paractinoplanes</taxon>
    </lineage>
</organism>
<dbReference type="PANTHER" id="PTHR30157">
    <property type="entry name" value="FERRIC REDUCTASE, NADPH-DEPENDENT"/>
    <property type="match status" value="1"/>
</dbReference>
<dbReference type="PANTHER" id="PTHR30157:SF0">
    <property type="entry name" value="NADPH-DEPENDENT FERRIC-CHELATE REDUCTASE"/>
    <property type="match status" value="1"/>
</dbReference>
<keyword evidence="2" id="KW-1185">Reference proteome</keyword>
<dbReference type="InterPro" id="IPR039261">
    <property type="entry name" value="FNR_nucleotide-bd"/>
</dbReference>
<dbReference type="InterPro" id="IPR039374">
    <property type="entry name" value="SIP_fam"/>
</dbReference>
<dbReference type="InterPro" id="IPR017938">
    <property type="entry name" value="Riboflavin_synthase-like_b-brl"/>
</dbReference>
<dbReference type="Proteomes" id="UP000598996">
    <property type="component" value="Unassembled WGS sequence"/>
</dbReference>
<proteinExistence type="predicted"/>
<dbReference type="SUPFAM" id="SSF63380">
    <property type="entry name" value="Riboflavin synthase domain-like"/>
    <property type="match status" value="1"/>
</dbReference>
<name>A0ABS1W617_9ACTN</name>
<reference evidence="1 2" key="1">
    <citation type="submission" date="2021-01" db="EMBL/GenBank/DDBJ databases">
        <title>Actinoplanes sp. nov. LDG1-01 isolated from lichen.</title>
        <authorList>
            <person name="Saeng-In P."/>
            <person name="Phongsopitanun W."/>
            <person name="Kanchanasin P."/>
            <person name="Yuki M."/>
            <person name="Kudo T."/>
            <person name="Ohkuma M."/>
            <person name="Tanasupawat S."/>
        </authorList>
    </citation>
    <scope>NUCLEOTIDE SEQUENCE [LARGE SCALE GENOMIC DNA]</scope>
    <source>
        <strain evidence="1 2">LDG1-01</strain>
    </source>
</reference>
<dbReference type="Gene3D" id="3.40.50.80">
    <property type="entry name" value="Nucleotide-binding domain of ferredoxin-NADP reductase (FNR) module"/>
    <property type="match status" value="1"/>
</dbReference>
<protein>
    <recommendedName>
        <fullName evidence="3">Siderophore-interacting protein</fullName>
    </recommendedName>
</protein>
<dbReference type="Gene3D" id="2.40.30.10">
    <property type="entry name" value="Translation factors"/>
    <property type="match status" value="1"/>
</dbReference>
<accession>A0ABS1W617</accession>
<evidence type="ECO:0000313" key="2">
    <source>
        <dbReference type="Proteomes" id="UP000598996"/>
    </source>
</evidence>
<dbReference type="EMBL" id="JAENHO010000027">
    <property type="protein sequence ID" value="MBL7262157.1"/>
    <property type="molecule type" value="Genomic_DNA"/>
</dbReference>
<dbReference type="RefSeq" id="WP_203078702.1">
    <property type="nucleotide sequence ID" value="NZ_JAENHO010000027.1"/>
</dbReference>
<evidence type="ECO:0000313" key="1">
    <source>
        <dbReference type="EMBL" id="MBL7262157.1"/>
    </source>
</evidence>
<gene>
    <name evidence="1" type="ORF">JKJ07_48590</name>
</gene>
<evidence type="ECO:0008006" key="3">
    <source>
        <dbReference type="Google" id="ProtNLM"/>
    </source>
</evidence>